<name>A0A6M4IPI2_9BACT</name>
<evidence type="ECO:0000313" key="2">
    <source>
        <dbReference type="Proteomes" id="UP000500938"/>
    </source>
</evidence>
<sequence>MPAPRTRELATVSAAPSAELARLHRHAMLAITHDAVGIAAALELRAESLATGAGPSDTAALGSLAVQLRDVTRMTRLLKGPDADDALMPGRVLPAADWWRLTARLASAIVPRGTRVATDIASTEFSPRAAHVLCVLWLLACEELRDAGVTRPTVLLSIRHRAEDDFREVEAIIPAEQWLPVSGRASRWQRYASGVAAKHHATLAWWTSEESGARWRCAIGADKPADRA</sequence>
<dbReference type="AlphaFoldDB" id="A0A6M4IPI2"/>
<dbReference type="Proteomes" id="UP000500938">
    <property type="component" value="Chromosome"/>
</dbReference>
<gene>
    <name evidence="1" type="ORF">HKW67_10720</name>
</gene>
<dbReference type="RefSeq" id="WP_171225376.1">
    <property type="nucleotide sequence ID" value="NZ_CP053085.1"/>
</dbReference>
<proteinExistence type="predicted"/>
<keyword evidence="2" id="KW-1185">Reference proteome</keyword>
<dbReference type="KEGG" id="ggr:HKW67_10720"/>
<protein>
    <submittedName>
        <fullName evidence="1">Uncharacterized protein</fullName>
    </submittedName>
</protein>
<evidence type="ECO:0000313" key="1">
    <source>
        <dbReference type="EMBL" id="QJR35945.1"/>
    </source>
</evidence>
<organism evidence="1 2">
    <name type="scientific">Gemmatimonas groenlandica</name>
    <dbReference type="NCBI Taxonomy" id="2732249"/>
    <lineage>
        <taxon>Bacteria</taxon>
        <taxon>Pseudomonadati</taxon>
        <taxon>Gemmatimonadota</taxon>
        <taxon>Gemmatimonadia</taxon>
        <taxon>Gemmatimonadales</taxon>
        <taxon>Gemmatimonadaceae</taxon>
        <taxon>Gemmatimonas</taxon>
    </lineage>
</organism>
<reference evidence="1 2" key="1">
    <citation type="submission" date="2020-05" db="EMBL/GenBank/DDBJ databases">
        <title>Complete genome sequence of Gemmatimonas greenlandica TET16.</title>
        <authorList>
            <person name="Zeng Y."/>
        </authorList>
    </citation>
    <scope>NUCLEOTIDE SEQUENCE [LARGE SCALE GENOMIC DNA]</scope>
    <source>
        <strain evidence="1 2">TET16</strain>
    </source>
</reference>
<accession>A0A6M4IPI2</accession>
<dbReference type="EMBL" id="CP053085">
    <property type="protein sequence ID" value="QJR35945.1"/>
    <property type="molecule type" value="Genomic_DNA"/>
</dbReference>